<protein>
    <submittedName>
        <fullName evidence="2">Uncharacterized protein</fullName>
    </submittedName>
</protein>
<dbReference type="Gramene" id="KZM88664">
    <property type="protein sequence ID" value="KZM88664"/>
    <property type="gene ID" value="DCAR_025739"/>
</dbReference>
<accession>A0A164UBC5</accession>
<gene>
    <name evidence="2" type="ORF">DCAR_025739</name>
</gene>
<evidence type="ECO:0000313" key="2">
    <source>
        <dbReference type="EMBL" id="KZM88664.1"/>
    </source>
</evidence>
<dbReference type="EMBL" id="LNRQ01000007">
    <property type="protein sequence ID" value="KZM88664.1"/>
    <property type="molecule type" value="Genomic_DNA"/>
</dbReference>
<evidence type="ECO:0000256" key="1">
    <source>
        <dbReference type="SAM" id="MobiDB-lite"/>
    </source>
</evidence>
<name>A0A164UBC5_DAUCS</name>
<feature type="region of interest" description="Disordered" evidence="1">
    <location>
        <begin position="1"/>
        <end position="22"/>
    </location>
</feature>
<dbReference type="AlphaFoldDB" id="A0A164UBC5"/>
<comment type="caution">
    <text evidence="2">The sequence shown here is derived from an EMBL/GenBank/DDBJ whole genome shotgun (WGS) entry which is preliminary data.</text>
</comment>
<sequence>MDTEDNESMSYPHPPCRAPHLTKNQSAPELLEHMELPEYFPTQIEVVKKLFSESSPNT</sequence>
<proteinExistence type="predicted"/>
<organism evidence="2">
    <name type="scientific">Daucus carota subsp. sativus</name>
    <name type="common">Carrot</name>
    <dbReference type="NCBI Taxonomy" id="79200"/>
    <lineage>
        <taxon>Eukaryota</taxon>
        <taxon>Viridiplantae</taxon>
        <taxon>Streptophyta</taxon>
        <taxon>Embryophyta</taxon>
        <taxon>Tracheophyta</taxon>
        <taxon>Spermatophyta</taxon>
        <taxon>Magnoliopsida</taxon>
        <taxon>eudicotyledons</taxon>
        <taxon>Gunneridae</taxon>
        <taxon>Pentapetalae</taxon>
        <taxon>asterids</taxon>
        <taxon>campanulids</taxon>
        <taxon>Apiales</taxon>
        <taxon>Apiaceae</taxon>
        <taxon>Apioideae</taxon>
        <taxon>Scandiceae</taxon>
        <taxon>Daucinae</taxon>
        <taxon>Daucus</taxon>
        <taxon>Daucus sect. Daucus</taxon>
    </lineage>
</organism>
<reference evidence="2" key="1">
    <citation type="journal article" date="2016" name="Nat. Genet.">
        <title>A high-quality carrot genome assembly provides new insights into carotenoid accumulation and asterid genome evolution.</title>
        <authorList>
            <person name="Iorizzo M."/>
            <person name="Ellison S."/>
            <person name="Senalik D."/>
            <person name="Zeng P."/>
            <person name="Satapoomin P."/>
            <person name="Huang J."/>
            <person name="Bowman M."/>
            <person name="Iovene M."/>
            <person name="Sanseverino W."/>
            <person name="Cavagnaro P."/>
            <person name="Yildiz M."/>
            <person name="Macko-Podgorni A."/>
            <person name="Moranska E."/>
            <person name="Grzebelus E."/>
            <person name="Grzebelus D."/>
            <person name="Ashrafi H."/>
            <person name="Zheng Z."/>
            <person name="Cheng S."/>
            <person name="Spooner D."/>
            <person name="Van Deynze A."/>
            <person name="Simon P."/>
        </authorList>
    </citation>
    <scope>NUCLEOTIDE SEQUENCE [LARGE SCALE GENOMIC DNA]</scope>
    <source>
        <tissue evidence="2">Leaf</tissue>
    </source>
</reference>